<dbReference type="SUPFAM" id="SSF53613">
    <property type="entry name" value="Ribokinase-like"/>
    <property type="match status" value="1"/>
</dbReference>
<dbReference type="eggNOG" id="COG0524">
    <property type="taxonomic scope" value="Bacteria"/>
</dbReference>
<dbReference type="STRING" id="526227.Mesil_1019"/>
<evidence type="ECO:0000313" key="4">
    <source>
        <dbReference type="EMBL" id="ADH62926.1"/>
    </source>
</evidence>
<gene>
    <name evidence="4" type="ordered locus">Mesil_1019</name>
</gene>
<dbReference type="GO" id="GO:0016301">
    <property type="term" value="F:kinase activity"/>
    <property type="evidence" value="ECO:0007669"/>
    <property type="project" value="UniProtKB-KW"/>
</dbReference>
<dbReference type="PROSITE" id="PS00584">
    <property type="entry name" value="PFKB_KINASES_2"/>
    <property type="match status" value="1"/>
</dbReference>
<keyword evidence="2" id="KW-0418">Kinase</keyword>
<dbReference type="Gene3D" id="3.40.1190.20">
    <property type="match status" value="1"/>
</dbReference>
<dbReference type="RefSeq" id="WP_013157508.1">
    <property type="nucleotide sequence ID" value="NC_014212.1"/>
</dbReference>
<dbReference type="KEGG" id="msv:Mesil_1019"/>
<dbReference type="EMBL" id="CP002042">
    <property type="protein sequence ID" value="ADH62926.1"/>
    <property type="molecule type" value="Genomic_DNA"/>
</dbReference>
<sequence length="284" mass="30324">MARVITLGWACLDQRFYVAEFPPTHSRTPVRAFRQAIGGPAAVAAQAVARLGGEVLLLSRRGSDEVGEGLEAALRAEGVRTRFTLGSETPVSAVLVAPDGERYIFPYRPELPAEPDWVPEEVLEGVGAVLIDHRWIQAGLALTKAARTRGIPVVLDLDHDRPEAWELVPRVSHVVASEELARQVGGVEALFGRIPGWAAVTLGAGGVRHRAGQIPAFKVEVKDSTGAGDVYHGAFALALAEGRGELEALRFAAAVSALHVQSGEPPSRPEVEALLRGEHEDNPC</sequence>
<evidence type="ECO:0000259" key="3">
    <source>
        <dbReference type="Pfam" id="PF00294"/>
    </source>
</evidence>
<evidence type="ECO:0000256" key="1">
    <source>
        <dbReference type="ARBA" id="ARBA00022679"/>
    </source>
</evidence>
<proteinExistence type="predicted"/>
<dbReference type="Proteomes" id="UP000001916">
    <property type="component" value="Chromosome"/>
</dbReference>
<reference evidence="4 5" key="1">
    <citation type="journal article" date="2010" name="Stand. Genomic Sci.">
        <title>Complete genome sequence of Meiothermus silvanus type strain (VI-R2).</title>
        <authorList>
            <person name="Sikorski J."/>
            <person name="Tindall B.J."/>
            <person name="Lowry S."/>
            <person name="Lucas S."/>
            <person name="Nolan M."/>
            <person name="Copeland A."/>
            <person name="Glavina Del Rio T."/>
            <person name="Tice H."/>
            <person name="Cheng J.F."/>
            <person name="Han C."/>
            <person name="Pitluck S."/>
            <person name="Liolios K."/>
            <person name="Ivanova N."/>
            <person name="Mavromatis K."/>
            <person name="Mikhailova N."/>
            <person name="Pati A."/>
            <person name="Goodwin L."/>
            <person name="Chen A."/>
            <person name="Palaniappan K."/>
            <person name="Land M."/>
            <person name="Hauser L."/>
            <person name="Chang Y.J."/>
            <person name="Jeffries C.D."/>
            <person name="Rohde M."/>
            <person name="Goker M."/>
            <person name="Woyke T."/>
            <person name="Bristow J."/>
            <person name="Eisen J.A."/>
            <person name="Markowitz V."/>
            <person name="Hugenholtz P."/>
            <person name="Kyrpides N.C."/>
            <person name="Klenk H.P."/>
            <person name="Lapidus A."/>
        </authorList>
    </citation>
    <scope>NUCLEOTIDE SEQUENCE [LARGE SCALE GENOMIC DNA]</scope>
    <source>
        <strain evidence="5">ATCC 700542 / DSM 9946 / VI-R2</strain>
    </source>
</reference>
<keyword evidence="5" id="KW-1185">Reference proteome</keyword>
<dbReference type="HOGENOM" id="CLU_027634_10_2_0"/>
<protein>
    <submittedName>
        <fullName evidence="4">PfkB domain protein</fullName>
    </submittedName>
</protein>
<name>D7BCP1_ALLS1</name>
<dbReference type="InterPro" id="IPR052562">
    <property type="entry name" value="Ketohexokinase-related"/>
</dbReference>
<accession>D7BCP1</accession>
<evidence type="ECO:0000313" key="5">
    <source>
        <dbReference type="Proteomes" id="UP000001916"/>
    </source>
</evidence>
<dbReference type="InterPro" id="IPR011611">
    <property type="entry name" value="PfkB_dom"/>
</dbReference>
<keyword evidence="1" id="KW-0808">Transferase</keyword>
<feature type="domain" description="Carbohydrate kinase PfkB" evidence="3">
    <location>
        <begin position="1"/>
        <end position="263"/>
    </location>
</feature>
<organism evidence="4 5">
    <name type="scientific">Allomeiothermus silvanus (strain ATCC 700542 / DSM 9946 / NBRC 106475 / NCIMB 13440 / VI-R2)</name>
    <name type="common">Thermus silvanus</name>
    <dbReference type="NCBI Taxonomy" id="526227"/>
    <lineage>
        <taxon>Bacteria</taxon>
        <taxon>Thermotogati</taxon>
        <taxon>Deinococcota</taxon>
        <taxon>Deinococci</taxon>
        <taxon>Thermales</taxon>
        <taxon>Thermaceae</taxon>
        <taxon>Allomeiothermus</taxon>
    </lineage>
</organism>
<dbReference type="OrthoDB" id="9775849at2"/>
<dbReference type="PANTHER" id="PTHR42774">
    <property type="entry name" value="PHOSPHOTRANSFERASE SYSTEM TRANSPORT PROTEIN"/>
    <property type="match status" value="1"/>
</dbReference>
<dbReference type="AlphaFoldDB" id="D7BCP1"/>
<dbReference type="InterPro" id="IPR002173">
    <property type="entry name" value="Carboh/pur_kinase_PfkB_CS"/>
</dbReference>
<dbReference type="Pfam" id="PF00294">
    <property type="entry name" value="PfkB"/>
    <property type="match status" value="1"/>
</dbReference>
<dbReference type="InterPro" id="IPR029056">
    <property type="entry name" value="Ribokinase-like"/>
</dbReference>
<evidence type="ECO:0000256" key="2">
    <source>
        <dbReference type="ARBA" id="ARBA00022777"/>
    </source>
</evidence>
<dbReference type="PANTHER" id="PTHR42774:SF3">
    <property type="entry name" value="KETOHEXOKINASE"/>
    <property type="match status" value="1"/>
</dbReference>